<dbReference type="Proteomes" id="UP000234190">
    <property type="component" value="Unassembled WGS sequence"/>
</dbReference>
<protein>
    <submittedName>
        <fullName evidence="3">ABC transporter substrate-binding protein</fullName>
    </submittedName>
</protein>
<dbReference type="CDD" id="cd13578">
    <property type="entry name" value="PBP2_Bug27"/>
    <property type="match status" value="1"/>
</dbReference>
<dbReference type="InterPro" id="IPR005064">
    <property type="entry name" value="BUG"/>
</dbReference>
<dbReference type="InterPro" id="IPR042100">
    <property type="entry name" value="Bug_dom1"/>
</dbReference>
<dbReference type="PANTHER" id="PTHR42928">
    <property type="entry name" value="TRICARBOXYLATE-BINDING PROTEIN"/>
    <property type="match status" value="1"/>
</dbReference>
<name>A0A2N4U493_9BURK</name>
<feature type="signal peptide" evidence="2">
    <location>
        <begin position="1"/>
        <end position="32"/>
    </location>
</feature>
<proteinExistence type="inferred from homology"/>
<accession>A0A2N4U493</accession>
<dbReference type="OrthoDB" id="8678477at2"/>
<dbReference type="Gene3D" id="3.40.190.10">
    <property type="entry name" value="Periplasmic binding protein-like II"/>
    <property type="match status" value="1"/>
</dbReference>
<evidence type="ECO:0000313" key="4">
    <source>
        <dbReference type="Proteomes" id="UP000234190"/>
    </source>
</evidence>
<feature type="chain" id="PRO_5014963133" evidence="2">
    <location>
        <begin position="33"/>
        <end position="334"/>
    </location>
</feature>
<reference evidence="3 4" key="1">
    <citation type="submission" date="2017-10" db="EMBL/GenBank/DDBJ databases">
        <title>Two draft genome sequences of Pusillimonas sp. strains isolated from a nitrate- and radionuclide-contaminated groundwater in Russia.</title>
        <authorList>
            <person name="Grouzdev D.S."/>
            <person name="Tourova T.P."/>
            <person name="Goeva M.A."/>
            <person name="Babich T.L."/>
            <person name="Sokolova D.S."/>
            <person name="Abdullin R."/>
            <person name="Poltaraus A.B."/>
            <person name="Toshchakov S.V."/>
            <person name="Nazina T.N."/>
        </authorList>
    </citation>
    <scope>NUCLEOTIDE SEQUENCE [LARGE SCALE GENOMIC DNA]</scope>
    <source>
        <strain evidence="3 4">JR1/69-3-13</strain>
    </source>
</reference>
<evidence type="ECO:0000313" key="3">
    <source>
        <dbReference type="EMBL" id="PLC49845.1"/>
    </source>
</evidence>
<dbReference type="AlphaFoldDB" id="A0A2N4U493"/>
<dbReference type="EMBL" id="PDNW01000008">
    <property type="protein sequence ID" value="PLC49845.1"/>
    <property type="molecule type" value="Genomic_DNA"/>
</dbReference>
<sequence>MKIQIRKLAGWTAAWAIGVAALSIGAPAQAQAPDVANYPNRPITMVVGFPPGGATDILARVIAEHLGRAFGQPVVVKNEAGAGSNIATEFVVRSKPDGYTLLIETIANATNMSVYKNLRYDTEKDLAPIIQLMAAPSVLVVNANVPANDLNELIKLAKANPGKYSFASSGVGGSPHLAGEMLQLRTGIDLLHVPYKGATPALQDVLGGTVDMGFKTSLGVMPHMEGGRLRPIAVASAKRLPDLPNVPTMKEAGLPDFHVLSWNGLAAPAGTPPAIIDKLNKEINRILLLPEVRKQLESLGAQPGGGTPQDFGAFVSAEIKKWGEVVREADIQLD</sequence>
<comment type="similarity">
    <text evidence="1">Belongs to the UPF0065 (bug) family.</text>
</comment>
<gene>
    <name evidence="3" type="ORF">CR159_11195</name>
</gene>
<dbReference type="RefSeq" id="WP_102074038.1">
    <property type="nucleotide sequence ID" value="NZ_PDNW01000008.1"/>
</dbReference>
<dbReference type="SUPFAM" id="SSF53850">
    <property type="entry name" value="Periplasmic binding protein-like II"/>
    <property type="match status" value="1"/>
</dbReference>
<dbReference type="PIRSF" id="PIRSF017082">
    <property type="entry name" value="YflP"/>
    <property type="match status" value="1"/>
</dbReference>
<dbReference type="Gene3D" id="3.40.190.150">
    <property type="entry name" value="Bordetella uptake gene, domain 1"/>
    <property type="match status" value="1"/>
</dbReference>
<keyword evidence="4" id="KW-1185">Reference proteome</keyword>
<evidence type="ECO:0000256" key="2">
    <source>
        <dbReference type="SAM" id="SignalP"/>
    </source>
</evidence>
<keyword evidence="2" id="KW-0732">Signal</keyword>
<organism evidence="3 4">
    <name type="scientific">Pollutimonas subterranea</name>
    <dbReference type="NCBI Taxonomy" id="2045210"/>
    <lineage>
        <taxon>Bacteria</taxon>
        <taxon>Pseudomonadati</taxon>
        <taxon>Pseudomonadota</taxon>
        <taxon>Betaproteobacteria</taxon>
        <taxon>Burkholderiales</taxon>
        <taxon>Alcaligenaceae</taxon>
        <taxon>Pollutimonas</taxon>
    </lineage>
</organism>
<comment type="caution">
    <text evidence="3">The sequence shown here is derived from an EMBL/GenBank/DDBJ whole genome shotgun (WGS) entry which is preliminary data.</text>
</comment>
<dbReference type="PANTHER" id="PTHR42928:SF5">
    <property type="entry name" value="BLR1237 PROTEIN"/>
    <property type="match status" value="1"/>
</dbReference>
<dbReference type="Pfam" id="PF03401">
    <property type="entry name" value="TctC"/>
    <property type="match status" value="1"/>
</dbReference>
<evidence type="ECO:0000256" key="1">
    <source>
        <dbReference type="ARBA" id="ARBA00006987"/>
    </source>
</evidence>